<gene>
    <name evidence="12" type="ORF">GPECTOR_2g1337</name>
</gene>
<dbReference type="Pfam" id="PF00207">
    <property type="entry name" value="A2M"/>
    <property type="match status" value="1"/>
</dbReference>
<keyword evidence="4" id="KW-0645">Protease</keyword>
<dbReference type="Gene3D" id="2.10.25.10">
    <property type="entry name" value="Laminin"/>
    <property type="match status" value="1"/>
</dbReference>
<dbReference type="CDD" id="cd00055">
    <property type="entry name" value="EGF_Lam"/>
    <property type="match status" value="1"/>
</dbReference>
<comment type="cofactor">
    <cofactor evidence="1">
        <name>Zn(2+)</name>
        <dbReference type="ChEBI" id="CHEBI:29105"/>
    </cofactor>
</comment>
<comment type="caution">
    <text evidence="12">The sequence shown here is derived from an EMBL/GenBank/DDBJ whole genome shotgun (WGS) entry which is preliminary data.</text>
</comment>
<evidence type="ECO:0000256" key="6">
    <source>
        <dbReference type="ARBA" id="ARBA00022729"/>
    </source>
</evidence>
<keyword evidence="6" id="KW-0732">Signal</keyword>
<dbReference type="InterPro" id="IPR041246">
    <property type="entry name" value="Bact_MG10"/>
</dbReference>
<protein>
    <recommendedName>
        <fullName evidence="11">EGF-like domain-containing protein</fullName>
    </recommendedName>
</protein>
<evidence type="ECO:0000256" key="7">
    <source>
        <dbReference type="ARBA" id="ARBA00022801"/>
    </source>
</evidence>
<sequence length="2146" mass="223975">MTSLRSGGEVPVAEPAPLATPAPQAVFARPVIALGSDFGTPDAQQKLPFRLERAGGACPVPGKFRWVTTTIARFDPDVDWPTDLDCSLVWNTGLTSYDGAPLQLGDVPTSKRLINSPLLMYISGVTSAGAQALTDNMWSSLPTGDGLREVPPDGKILLHFSHPVNLVMLQSVLRVAEKSGTQLVPVDVGPCQSAAPWLPPAQVASSTSSASGLSLDVNTTCAEVLPKTALKAATDYLISIPKGARYHALAGPLMAETLGTVTGLRPFTFMFQNGFFTQSAFQGTSYRRLDLWLIHGLSSGTTADALAAQLELCELPRCTKVDFKLSLPARGRARLSVETLKPGTQYRLAVTGSDSVKDGYGQGLRSGSFSFWTSYINFAFTSPQLYSSLVATLEAGVESLSAWPFITRGAPPVNPNGYISNMPLRVDSWELDLKDAKAQSTMAKLFQQAYQLYQDSGFITLLGQPRASVDVPKELRTPGSTADWQELRVPLAASGTKAQILVTAGTALAVYDTPRFLVNSSLSLSVLQSGRSLTAWVLDAAVGGGPLAGAAVSFYYAAYGYSGRLEEPVLAAKCTTNEDGVCTASTSASDDNHPLVAFAVAGSRVAVLPSAGYTRAPSPPPSFSGALVADRLVVVPGDSLKVTGFVQQASPSGLKLPASTYAFLELDGSTGTLHAEIPVPVDATPQPYTVMLRVPDSAVSLSASTPASSAADNWPSASGVPLNIVVSDPRPPTADLKVETPPWILPTGSAAVKMTAVSYVGASVGGAVMTLTWRTAMASGVVPLTTDAGGVAATTIDLGALPPANRSTAPDTLSVDVEWIGPTRERITRSASVHIADGPARLDLSLSLSTDLPGVAFAPSATLTSNVDGSPLPGIPVTFRLRPDPNDTAGVQCTTEVSCSAPSGAGPTGNCQLVLPCVGRFRLEACADVRAGAGAGTARVCGYKTLGRNATEWALAPLSAHDTPVLLADKTAYSLGETVKLRLQNPWPAARLLLQWGNTYAVATKAVRTMDAGLAEVTIGPLGDECMGGCNVVAALDVPRVETLPSPLPPPDQLLVSRLFDPRAPHTHTLSLSLVVRPDNTLNVSVAVSSATAAGGAAGGVVVRDVDGKEVLTIEPGAEAQISVSVKSGPLATDPVPAAGSVEVTVYAVDKAFLDLLPYDLPQPQQEVVLRLAADISRYGVEAYRVAPGAVRAVYDKLMARLTGLDPWLPVDTSVTPGNGHYYWGAGRAAVDTNDTAYLAAYGTSLTYMPSYNYVYESGLILGGAMAGSSAADMITSVNAALPVVPPMGGAAESSKSFDQATSAAVSGGSTASRTSGATVSVRQEADFVVTPLFTKAVTDANGKAIVSFKAPQNLGTFVIRAFAAAGSVAKYGAAEGKVAVRRLLSLTPSVPRFVRVGDAFEAGVVVTVGSAPATVTVTLQLGNEALDPLTLTGPTTKTVSFTAEGGLQQEVRFSFTAAAIGNASLSFTASDSQPEGGQDALSLEIPVEGQQGAVWVATSFALSADAASGSGDWQEGMQLPDAVPGSGGLALSAGVGYFPSVNATYDNLLLTEDDRPEPVAGPAVMWATLPAVLSYYSQSASEALGAEVKAAFKDLERLSNGQYGLMWHDPSRWGWDWRRVDVSLNTWAMFLAAQHGKAMGSLPPALSAFSEGWKKVSSDLLPGWRSAVERQLVYDAIEARSSLGGRYPYSDWHSLAWARLVLGASWEPQNVDNQIRQDLSLDALLGATKEMGMETKAVLCLLLQSMGGSNPDPKLLSTTLNEITSALRTQGRTAYVAVAPGSASAASLSEQALCLLLLLRSGATHQLLPKLAAYVANPARSSTGWGAYWLPGSWQPSWTERALAVAALTEYDQVRGSSQPEVDLEADANGLTVLTAGFHSGGNTAPVSNVTAWEDVPAAPAGQTSELSFEVTGRGEVSVAASLHFVPTALLSYPIYRGMYVEAALQMADPLTGRPVGQRLKSVPLGSSVVLTVQLTTPDDLGAVTLDVMMPGGLEPLDPNIAAGVEKSCGASWVDDSSWSYFYRWWYYPMCPSQETRPSRVTFSYAGLSAGTSTVTIRAVAATAGTFVLPPVRAFAELQPELMGSTAAGSVTICADCTAPTYGTAAPPPNACPADCNGNGVCNLKTGRCRCDPGYTRSDCSRPVA</sequence>
<dbReference type="InterPro" id="IPR001599">
    <property type="entry name" value="Macroglobln_a2"/>
</dbReference>
<evidence type="ECO:0000256" key="2">
    <source>
        <dbReference type="ARBA" id="ARBA00004613"/>
    </source>
</evidence>
<evidence type="ECO:0000256" key="5">
    <source>
        <dbReference type="ARBA" id="ARBA00022723"/>
    </source>
</evidence>
<evidence type="ECO:0000256" key="10">
    <source>
        <dbReference type="PROSITE-ProRule" id="PRU00076"/>
    </source>
</evidence>
<evidence type="ECO:0000313" key="13">
    <source>
        <dbReference type="Proteomes" id="UP000075714"/>
    </source>
</evidence>
<evidence type="ECO:0000256" key="1">
    <source>
        <dbReference type="ARBA" id="ARBA00001947"/>
    </source>
</evidence>
<evidence type="ECO:0000259" key="11">
    <source>
        <dbReference type="PROSITE" id="PS50026"/>
    </source>
</evidence>
<feature type="domain" description="EGF-like" evidence="11">
    <location>
        <begin position="2109"/>
        <end position="2142"/>
    </location>
</feature>
<proteinExistence type="predicted"/>
<keyword evidence="10" id="KW-1015">Disulfide bond</keyword>
<dbReference type="GO" id="GO:0006508">
    <property type="term" value="P:proteolysis"/>
    <property type="evidence" value="ECO:0007669"/>
    <property type="project" value="UniProtKB-KW"/>
</dbReference>
<dbReference type="GO" id="GO:0046872">
    <property type="term" value="F:metal ion binding"/>
    <property type="evidence" value="ECO:0007669"/>
    <property type="project" value="UniProtKB-KW"/>
</dbReference>
<evidence type="ECO:0000256" key="8">
    <source>
        <dbReference type="ARBA" id="ARBA00022833"/>
    </source>
</evidence>
<reference evidence="13" key="1">
    <citation type="journal article" date="2016" name="Nat. Commun.">
        <title>The Gonium pectorale genome demonstrates co-option of cell cycle regulation during the evolution of multicellularity.</title>
        <authorList>
            <person name="Hanschen E.R."/>
            <person name="Marriage T.N."/>
            <person name="Ferris P.J."/>
            <person name="Hamaji T."/>
            <person name="Toyoda A."/>
            <person name="Fujiyama A."/>
            <person name="Neme R."/>
            <person name="Noguchi H."/>
            <person name="Minakuchi Y."/>
            <person name="Suzuki M."/>
            <person name="Kawai-Toyooka H."/>
            <person name="Smith D.R."/>
            <person name="Sparks H."/>
            <person name="Anderson J."/>
            <person name="Bakaric R."/>
            <person name="Luria V."/>
            <person name="Karger A."/>
            <person name="Kirschner M.W."/>
            <person name="Durand P.M."/>
            <person name="Michod R.E."/>
            <person name="Nozaki H."/>
            <person name="Olson B.J."/>
        </authorList>
    </citation>
    <scope>NUCLEOTIDE SEQUENCE [LARGE SCALE GENOMIC DNA]</scope>
    <source>
        <strain evidence="13">NIES-2863</strain>
    </source>
</reference>
<organism evidence="12 13">
    <name type="scientific">Gonium pectorale</name>
    <name type="common">Green alga</name>
    <dbReference type="NCBI Taxonomy" id="33097"/>
    <lineage>
        <taxon>Eukaryota</taxon>
        <taxon>Viridiplantae</taxon>
        <taxon>Chlorophyta</taxon>
        <taxon>core chlorophytes</taxon>
        <taxon>Chlorophyceae</taxon>
        <taxon>CS clade</taxon>
        <taxon>Chlamydomonadales</taxon>
        <taxon>Volvocaceae</taxon>
        <taxon>Gonium</taxon>
    </lineage>
</organism>
<dbReference type="PANTHER" id="PTHR13062">
    <property type="entry name" value="COLLAGENASE"/>
    <property type="match status" value="1"/>
</dbReference>
<keyword evidence="10" id="KW-0245">EGF-like domain</keyword>
<keyword evidence="9" id="KW-0482">Metalloprotease</keyword>
<dbReference type="OrthoDB" id="543368at2759"/>
<dbReference type="Pfam" id="PF23106">
    <property type="entry name" value="EGF_Teneurin"/>
    <property type="match status" value="1"/>
</dbReference>
<feature type="disulfide bond" evidence="10">
    <location>
        <begin position="2132"/>
        <end position="2141"/>
    </location>
</feature>
<comment type="caution">
    <text evidence="10">Lacks conserved residue(s) required for the propagation of feature annotation.</text>
</comment>
<dbReference type="Pfam" id="PF17973">
    <property type="entry name" value="bMG10"/>
    <property type="match status" value="1"/>
</dbReference>
<accession>A0A150H0U7</accession>
<dbReference type="SMART" id="SM01360">
    <property type="entry name" value="A2M"/>
    <property type="match status" value="1"/>
</dbReference>
<dbReference type="InterPro" id="IPR002049">
    <property type="entry name" value="LE_dom"/>
</dbReference>
<dbReference type="PROSITE" id="PS50026">
    <property type="entry name" value="EGF_3"/>
    <property type="match status" value="1"/>
</dbReference>
<name>A0A150H0U7_GONPE</name>
<feature type="disulfide bond" evidence="10">
    <location>
        <begin position="2113"/>
        <end position="2123"/>
    </location>
</feature>
<evidence type="ECO:0000256" key="9">
    <source>
        <dbReference type="ARBA" id="ARBA00023049"/>
    </source>
</evidence>
<evidence type="ECO:0000256" key="4">
    <source>
        <dbReference type="ARBA" id="ARBA00022670"/>
    </source>
</evidence>
<dbReference type="PANTHER" id="PTHR13062:SF12">
    <property type="entry name" value="ALPHA-2-MACROGLOBULIN DOMAIN-CONTAINING PROTEIN"/>
    <property type="match status" value="1"/>
</dbReference>
<comment type="subcellular location">
    <subcellularLocation>
        <location evidence="2">Secreted</location>
    </subcellularLocation>
</comment>
<dbReference type="GO" id="GO:0005576">
    <property type="term" value="C:extracellular region"/>
    <property type="evidence" value="ECO:0007669"/>
    <property type="project" value="UniProtKB-SubCell"/>
</dbReference>
<keyword evidence="8" id="KW-0862">Zinc</keyword>
<dbReference type="Proteomes" id="UP000075714">
    <property type="component" value="Unassembled WGS sequence"/>
</dbReference>
<keyword evidence="3" id="KW-0964">Secreted</keyword>
<dbReference type="EMBL" id="LSYV01000003">
    <property type="protein sequence ID" value="KXZ55787.1"/>
    <property type="molecule type" value="Genomic_DNA"/>
</dbReference>
<dbReference type="GO" id="GO:0004866">
    <property type="term" value="F:endopeptidase inhibitor activity"/>
    <property type="evidence" value="ECO:0007669"/>
    <property type="project" value="InterPro"/>
</dbReference>
<evidence type="ECO:0000313" key="12">
    <source>
        <dbReference type="EMBL" id="KXZ55787.1"/>
    </source>
</evidence>
<dbReference type="GO" id="GO:0008237">
    <property type="term" value="F:metallopeptidase activity"/>
    <property type="evidence" value="ECO:0007669"/>
    <property type="project" value="UniProtKB-KW"/>
</dbReference>
<keyword evidence="13" id="KW-1185">Reference proteome</keyword>
<dbReference type="PROSITE" id="PS01186">
    <property type="entry name" value="EGF_2"/>
    <property type="match status" value="1"/>
</dbReference>
<evidence type="ECO:0000256" key="3">
    <source>
        <dbReference type="ARBA" id="ARBA00022525"/>
    </source>
</evidence>
<keyword evidence="7" id="KW-0378">Hydrolase</keyword>
<keyword evidence="5" id="KW-0479">Metal-binding</keyword>
<dbReference type="InterPro" id="IPR000742">
    <property type="entry name" value="EGF"/>
</dbReference>